<name>A0AAV3S3B2_LITER</name>
<comment type="caution">
    <text evidence="1">The sequence shown here is derived from an EMBL/GenBank/DDBJ whole genome shotgun (WGS) entry which is preliminary data.</text>
</comment>
<keyword evidence="2" id="KW-1185">Reference proteome</keyword>
<accession>A0AAV3S3B2</accession>
<proteinExistence type="predicted"/>
<organism evidence="1 2">
    <name type="scientific">Lithospermum erythrorhizon</name>
    <name type="common">Purple gromwell</name>
    <name type="synonym">Lithospermum officinale var. erythrorhizon</name>
    <dbReference type="NCBI Taxonomy" id="34254"/>
    <lineage>
        <taxon>Eukaryota</taxon>
        <taxon>Viridiplantae</taxon>
        <taxon>Streptophyta</taxon>
        <taxon>Embryophyta</taxon>
        <taxon>Tracheophyta</taxon>
        <taxon>Spermatophyta</taxon>
        <taxon>Magnoliopsida</taxon>
        <taxon>eudicotyledons</taxon>
        <taxon>Gunneridae</taxon>
        <taxon>Pentapetalae</taxon>
        <taxon>asterids</taxon>
        <taxon>lamiids</taxon>
        <taxon>Boraginales</taxon>
        <taxon>Boraginaceae</taxon>
        <taxon>Boraginoideae</taxon>
        <taxon>Lithospermeae</taxon>
        <taxon>Lithospermum</taxon>
    </lineage>
</organism>
<dbReference type="EMBL" id="BAABME010014750">
    <property type="protein sequence ID" value="GAA0187475.1"/>
    <property type="molecule type" value="Genomic_DNA"/>
</dbReference>
<evidence type="ECO:0000313" key="2">
    <source>
        <dbReference type="Proteomes" id="UP001454036"/>
    </source>
</evidence>
<protein>
    <submittedName>
        <fullName evidence="1">Uncharacterized protein</fullName>
    </submittedName>
</protein>
<sequence length="143" mass="15528">MASGGILRDTPSPSSTLELSPVRVIDAATLNQENANDDVFHEIDEYPANPIALVPAGSSTQRVEAPTEGVVSQSANDQGEDFDDLPSYHAYSLPLSFTDSELWNIKEYFSIPDDIGIRVPIEGESIMEPIVNEKDIEGAFYPG</sequence>
<dbReference type="Proteomes" id="UP001454036">
    <property type="component" value="Unassembled WGS sequence"/>
</dbReference>
<dbReference type="AlphaFoldDB" id="A0AAV3S3B2"/>
<gene>
    <name evidence="1" type="ORF">LIER_34763</name>
</gene>
<evidence type="ECO:0000313" key="1">
    <source>
        <dbReference type="EMBL" id="GAA0187475.1"/>
    </source>
</evidence>
<reference evidence="1 2" key="1">
    <citation type="submission" date="2024-01" db="EMBL/GenBank/DDBJ databases">
        <title>The complete chloroplast genome sequence of Lithospermum erythrorhizon: insights into the phylogenetic relationship among Boraginaceae species and the maternal lineages of purple gromwells.</title>
        <authorList>
            <person name="Okada T."/>
            <person name="Watanabe K."/>
        </authorList>
    </citation>
    <scope>NUCLEOTIDE SEQUENCE [LARGE SCALE GENOMIC DNA]</scope>
</reference>